<feature type="transmembrane region" description="Helical" evidence="10">
    <location>
        <begin position="345"/>
        <end position="364"/>
    </location>
</feature>
<sequence>MIRTNPIKLIRSWIEPNWSIYISTQQPKLWLFSILIGFMVSLAAILFRLGIGGVQWFWLGTSAENVIAALREAPSWLVVAAPTLGGVFVGAFLQYVHPIKRAEGVADVIEARARGGRGLRFWQALDSATVTIISLGAGASAGREGPIVHLGASLARSLGRRLAIPAASQRVLLACGVASAVSASFNAPIAGVLFAHEVILGHYAMSAFVPIVLASAVGTTFSRLFFGDVASFIIPDYQITSYWELPSFALLGIVCAIVAVLFQTSLLGTDWIARHIKMPLIYRPIIGGFLVGLIALAFPEVLGVGYEATDLALKQQLPLTMLLSLIVAKALATSITLASRFGGGIFSPSLYIGAMVGGTFGLIAQPLLPEIASTHGLYALLGMGAVASAMLGAPISTTMIVFELTGGYALSIALLVTVSISNGLAVALSGRSYFHWQLGMRGIFLHEGSHRYVVKNTTIADFYTPLAADIPIEDTVLEHNMEPIKLQDTLELALKKFDDNGGSNLAVLDPDNPGRILGWARQVDALRHFNAVLINTQVEEHR</sequence>
<evidence type="ECO:0000256" key="3">
    <source>
        <dbReference type="ARBA" id="ARBA00022692"/>
    </source>
</evidence>
<feature type="transmembrane region" description="Helical" evidence="10">
    <location>
        <begin position="408"/>
        <end position="428"/>
    </location>
</feature>
<dbReference type="Pfam" id="PF00654">
    <property type="entry name" value="Voltage_CLC"/>
    <property type="match status" value="1"/>
</dbReference>
<dbReference type="PANTHER" id="PTHR43427:SF6">
    <property type="entry name" value="CHLORIDE CHANNEL PROTEIN CLC-E"/>
    <property type="match status" value="1"/>
</dbReference>
<dbReference type="AlphaFoldDB" id="A0A1I5IY46"/>
<dbReference type="EMBL" id="FOVR01000010">
    <property type="protein sequence ID" value="SFO65447.1"/>
    <property type="molecule type" value="Genomic_DNA"/>
</dbReference>
<dbReference type="GO" id="GO:0034707">
    <property type="term" value="C:chloride channel complex"/>
    <property type="evidence" value="ECO:0007669"/>
    <property type="project" value="UniProtKB-KW"/>
</dbReference>
<reference evidence="11 12" key="1">
    <citation type="submission" date="2016-10" db="EMBL/GenBank/DDBJ databases">
        <authorList>
            <person name="de Groot N.N."/>
        </authorList>
    </citation>
    <scope>NUCLEOTIDE SEQUENCE [LARGE SCALE GENOMIC DNA]</scope>
    <source>
        <strain evidence="11 12">CGMCC 1.9157</strain>
    </source>
</reference>
<evidence type="ECO:0000313" key="11">
    <source>
        <dbReference type="EMBL" id="SFO65447.1"/>
    </source>
</evidence>
<keyword evidence="6 10" id="KW-0472">Membrane</keyword>
<keyword evidence="9" id="KW-0407">Ion channel</keyword>
<evidence type="ECO:0000256" key="10">
    <source>
        <dbReference type="SAM" id="Phobius"/>
    </source>
</evidence>
<evidence type="ECO:0000256" key="9">
    <source>
        <dbReference type="ARBA" id="ARBA00023303"/>
    </source>
</evidence>
<keyword evidence="8" id="KW-0868">Chloride</keyword>
<dbReference type="GO" id="GO:0005254">
    <property type="term" value="F:chloride channel activity"/>
    <property type="evidence" value="ECO:0007669"/>
    <property type="project" value="UniProtKB-KW"/>
</dbReference>
<keyword evidence="12" id="KW-1185">Reference proteome</keyword>
<dbReference type="InterPro" id="IPR001807">
    <property type="entry name" value="ClC"/>
</dbReference>
<evidence type="ECO:0000313" key="12">
    <source>
        <dbReference type="Proteomes" id="UP000199236"/>
    </source>
</evidence>
<evidence type="ECO:0000256" key="8">
    <source>
        <dbReference type="ARBA" id="ARBA00023214"/>
    </source>
</evidence>
<dbReference type="STRING" id="655353.SAMN04488056_11064"/>
<feature type="transmembrane region" description="Helical" evidence="10">
    <location>
        <begin position="319"/>
        <end position="339"/>
    </location>
</feature>
<dbReference type="Gene3D" id="1.10.3080.10">
    <property type="entry name" value="Clc chloride channel"/>
    <property type="match status" value="1"/>
</dbReference>
<dbReference type="InterPro" id="IPR014743">
    <property type="entry name" value="Cl-channel_core"/>
</dbReference>
<dbReference type="CDD" id="cd00400">
    <property type="entry name" value="Voltage_gated_ClC"/>
    <property type="match status" value="1"/>
</dbReference>
<evidence type="ECO:0000256" key="6">
    <source>
        <dbReference type="ARBA" id="ARBA00023136"/>
    </source>
</evidence>
<proteinExistence type="predicted"/>
<dbReference type="Proteomes" id="UP000199236">
    <property type="component" value="Unassembled WGS sequence"/>
</dbReference>
<protein>
    <submittedName>
        <fullName evidence="11">Chloride channel protein, CIC family</fullName>
    </submittedName>
</protein>
<gene>
    <name evidence="11" type="ORF">SAMN04488056_11064</name>
</gene>
<dbReference type="PRINTS" id="PR00762">
    <property type="entry name" value="CLCHANNEL"/>
</dbReference>
<feature type="transmembrane region" description="Helical" evidence="10">
    <location>
        <begin position="247"/>
        <end position="268"/>
    </location>
</feature>
<keyword evidence="2" id="KW-0813">Transport</keyword>
<feature type="transmembrane region" description="Helical" evidence="10">
    <location>
        <begin position="376"/>
        <end position="402"/>
    </location>
</feature>
<dbReference type="InterPro" id="IPR050368">
    <property type="entry name" value="ClC-type_chloride_channel"/>
</dbReference>
<feature type="transmembrane region" description="Helical" evidence="10">
    <location>
        <begin position="171"/>
        <end position="195"/>
    </location>
</feature>
<feature type="transmembrane region" description="Helical" evidence="10">
    <location>
        <begin position="280"/>
        <end position="298"/>
    </location>
</feature>
<evidence type="ECO:0000256" key="4">
    <source>
        <dbReference type="ARBA" id="ARBA00022989"/>
    </source>
</evidence>
<keyword evidence="3 10" id="KW-0812">Transmembrane</keyword>
<dbReference type="OrthoDB" id="9767361at2"/>
<evidence type="ECO:0000256" key="7">
    <source>
        <dbReference type="ARBA" id="ARBA00023173"/>
    </source>
</evidence>
<organism evidence="11 12">
    <name type="scientific">Cohaesibacter marisflavi</name>
    <dbReference type="NCBI Taxonomy" id="655353"/>
    <lineage>
        <taxon>Bacteria</taxon>
        <taxon>Pseudomonadati</taxon>
        <taxon>Pseudomonadota</taxon>
        <taxon>Alphaproteobacteria</taxon>
        <taxon>Hyphomicrobiales</taxon>
        <taxon>Cohaesibacteraceae</taxon>
    </lineage>
</organism>
<keyword evidence="7" id="KW-0869">Chloride channel</keyword>
<keyword evidence="5" id="KW-0406">Ion transport</keyword>
<evidence type="ECO:0000256" key="1">
    <source>
        <dbReference type="ARBA" id="ARBA00004141"/>
    </source>
</evidence>
<dbReference type="PANTHER" id="PTHR43427">
    <property type="entry name" value="CHLORIDE CHANNEL PROTEIN CLC-E"/>
    <property type="match status" value="1"/>
</dbReference>
<feature type="transmembrane region" description="Helical" evidence="10">
    <location>
        <begin position="29"/>
        <end position="53"/>
    </location>
</feature>
<feature type="transmembrane region" description="Helical" evidence="10">
    <location>
        <begin position="207"/>
        <end position="226"/>
    </location>
</feature>
<dbReference type="SUPFAM" id="SSF81340">
    <property type="entry name" value="Clc chloride channel"/>
    <property type="match status" value="1"/>
</dbReference>
<evidence type="ECO:0000256" key="5">
    <source>
        <dbReference type="ARBA" id="ARBA00023065"/>
    </source>
</evidence>
<name>A0A1I5IY46_9HYPH</name>
<accession>A0A1I5IY46</accession>
<comment type="subcellular location">
    <subcellularLocation>
        <location evidence="1">Membrane</location>
        <topology evidence="1">Multi-pass membrane protein</topology>
    </subcellularLocation>
</comment>
<keyword evidence="4 10" id="KW-1133">Transmembrane helix</keyword>
<evidence type="ECO:0000256" key="2">
    <source>
        <dbReference type="ARBA" id="ARBA00022448"/>
    </source>
</evidence>
<feature type="transmembrane region" description="Helical" evidence="10">
    <location>
        <begin position="73"/>
        <end position="93"/>
    </location>
</feature>
<dbReference type="RefSeq" id="WP_090074243.1">
    <property type="nucleotide sequence ID" value="NZ_FOVR01000010.1"/>
</dbReference>